<dbReference type="FunFam" id="1.25.40.330:FF:000001">
    <property type="entry name" value="Adenylyl cyclase-associated protein"/>
    <property type="match status" value="1"/>
</dbReference>
<dbReference type="InterPro" id="IPR017901">
    <property type="entry name" value="C-CAP_CF_C-like"/>
</dbReference>
<dbReference type="InterPro" id="IPR018106">
    <property type="entry name" value="CAP_CS_N"/>
</dbReference>
<protein>
    <recommendedName>
        <fullName evidence="2">Adenylyl cyclase-associated protein</fullName>
    </recommendedName>
</protein>
<dbReference type="Pfam" id="PF21938">
    <property type="entry name" value="CAP_N"/>
    <property type="match status" value="1"/>
</dbReference>
<dbReference type="PROSITE" id="PS01089">
    <property type="entry name" value="CAP_2"/>
    <property type="match status" value="1"/>
</dbReference>
<dbReference type="InterPro" id="IPR006599">
    <property type="entry name" value="CARP_motif"/>
</dbReference>
<evidence type="ECO:0000259" key="4">
    <source>
        <dbReference type="PROSITE" id="PS51329"/>
    </source>
</evidence>
<dbReference type="InterPro" id="IPR028417">
    <property type="entry name" value="CAP_CS_C"/>
</dbReference>
<dbReference type="PROSITE" id="PS51329">
    <property type="entry name" value="C_CAP_COFACTOR_C"/>
    <property type="match status" value="1"/>
</dbReference>
<dbReference type="PANTHER" id="PTHR10652">
    <property type="entry name" value="ADENYLYL CYCLASE-ASSOCIATED PROTEIN"/>
    <property type="match status" value="1"/>
</dbReference>
<name>A0A7S4M8K8_9EUKA</name>
<comment type="similarity">
    <text evidence="1 2">Belongs to the CAP family.</text>
</comment>
<reference evidence="5" key="1">
    <citation type="submission" date="2021-01" db="EMBL/GenBank/DDBJ databases">
        <authorList>
            <person name="Corre E."/>
            <person name="Pelletier E."/>
            <person name="Niang G."/>
            <person name="Scheremetjew M."/>
            <person name="Finn R."/>
            <person name="Kale V."/>
            <person name="Holt S."/>
            <person name="Cochrane G."/>
            <person name="Meng A."/>
            <person name="Brown T."/>
            <person name="Cohen L."/>
        </authorList>
    </citation>
    <scope>NUCLEOTIDE SEQUENCE</scope>
    <source>
        <strain evidence="5">DIVA3 518/3/11/1/6</strain>
    </source>
</reference>
<dbReference type="InterPro" id="IPR013912">
    <property type="entry name" value="Adenylate_cyclase-assoc_CAP_C"/>
</dbReference>
<proteinExistence type="inferred from homology"/>
<sequence>MEGAINTLVQRLEAVTARLEKVEGQIVGGAGAAAGGAAPAGGAAAGSGAGAAWVGEFDSFFGENIPKLVEVTNKIGNDELKKQVAAFERALKSHRDFLNVASKCKKPDDATLGKLLEPTSTAVNEAISTRDSNRGNAMWNHLSAISEVMPALGWVVITPTPGPFANEYKGNSEFYSNKLLREYKGKDEDQVAWVMALKGFFTSLVAFIKQYHTTGLSWKNNGGEDASKYIGAAPAAASSAPAPPAAPGPPPPAVMNASSAKKGPDVNALFSEINKGTAISSGLKKVTSDMKTKNRDPKERSAVVKAAPKKAPARKKPVKRGTPKFALEGNKWVCEFQDDNKSMVIEETEPKHTVYLYKNDNCVVNVKGQKVNSICIDSCNKTGIVFNNCIAVVEVINCNGVEIQCQGRVPAFAIDKCSSIQVILSKECLEAEIVTSKSDQVNICIPGDDGDLMELAVPEQYKTTIKDNKLETGCVEHV</sequence>
<dbReference type="InterPro" id="IPR053950">
    <property type="entry name" value="CAP_N"/>
</dbReference>
<dbReference type="GO" id="GO:0005737">
    <property type="term" value="C:cytoplasm"/>
    <property type="evidence" value="ECO:0007669"/>
    <property type="project" value="TreeGrafter"/>
</dbReference>
<dbReference type="Pfam" id="PF08603">
    <property type="entry name" value="CAP_C"/>
    <property type="match status" value="1"/>
</dbReference>
<dbReference type="SMART" id="SM00673">
    <property type="entry name" value="CARP"/>
    <property type="match status" value="2"/>
</dbReference>
<dbReference type="InterPro" id="IPR016098">
    <property type="entry name" value="CAP/MinC_C"/>
</dbReference>
<dbReference type="SUPFAM" id="SSF69340">
    <property type="entry name" value="C-terminal domain of adenylylcyclase associated protein"/>
    <property type="match status" value="1"/>
</dbReference>
<dbReference type="Gene3D" id="2.160.20.70">
    <property type="match status" value="1"/>
</dbReference>
<feature type="domain" description="C-CAP/cofactor C-like" evidence="4">
    <location>
        <begin position="317"/>
        <end position="457"/>
    </location>
</feature>
<feature type="compositionally biased region" description="Basic residues" evidence="3">
    <location>
        <begin position="307"/>
        <end position="322"/>
    </location>
</feature>
<evidence type="ECO:0000256" key="2">
    <source>
        <dbReference type="RuleBase" id="RU000647"/>
    </source>
</evidence>
<dbReference type="InterPro" id="IPR013992">
    <property type="entry name" value="Adenylate_cyclase-assoc_CAP_N"/>
</dbReference>
<dbReference type="GO" id="GO:0007015">
    <property type="term" value="P:actin filament organization"/>
    <property type="evidence" value="ECO:0007669"/>
    <property type="project" value="TreeGrafter"/>
</dbReference>
<feature type="region of interest" description="Disordered" evidence="3">
    <location>
        <begin position="284"/>
        <end position="322"/>
    </location>
</feature>
<dbReference type="InterPro" id="IPR001837">
    <property type="entry name" value="Adenylate_cyclase-assoc_CAP"/>
</dbReference>
<accession>A0A7S4M8K8</accession>
<dbReference type="InterPro" id="IPR036222">
    <property type="entry name" value="CAP_N_sf"/>
</dbReference>
<feature type="compositionally biased region" description="Basic and acidic residues" evidence="3">
    <location>
        <begin position="286"/>
        <end position="302"/>
    </location>
</feature>
<gene>
    <name evidence="5" type="ORF">VSP0166_LOCUS3810</name>
</gene>
<feature type="region of interest" description="Disordered" evidence="3">
    <location>
        <begin position="236"/>
        <end position="261"/>
    </location>
</feature>
<dbReference type="Gene3D" id="1.25.40.330">
    <property type="entry name" value="Adenylate cyclase-associated CAP, N-terminal domain"/>
    <property type="match status" value="1"/>
</dbReference>
<dbReference type="InterPro" id="IPR036223">
    <property type="entry name" value="CAP_C_sf"/>
</dbReference>
<dbReference type="SUPFAM" id="SSF101278">
    <property type="entry name" value="N-terminal domain of adenylylcyclase associated protein, CAP"/>
    <property type="match status" value="1"/>
</dbReference>
<dbReference type="PANTHER" id="PTHR10652:SF0">
    <property type="entry name" value="ADENYLYL CYCLASE-ASSOCIATED PROTEIN"/>
    <property type="match status" value="1"/>
</dbReference>
<evidence type="ECO:0000256" key="1">
    <source>
        <dbReference type="ARBA" id="ARBA00007659"/>
    </source>
</evidence>
<dbReference type="AlphaFoldDB" id="A0A7S4M8K8"/>
<evidence type="ECO:0000313" key="5">
    <source>
        <dbReference type="EMBL" id="CAE2207306.1"/>
    </source>
</evidence>
<feature type="compositionally biased region" description="Pro residues" evidence="3">
    <location>
        <begin position="241"/>
        <end position="253"/>
    </location>
</feature>
<dbReference type="GO" id="GO:0008179">
    <property type="term" value="F:adenylate cyclase binding"/>
    <property type="evidence" value="ECO:0007669"/>
    <property type="project" value="TreeGrafter"/>
</dbReference>
<evidence type="ECO:0000256" key="3">
    <source>
        <dbReference type="SAM" id="MobiDB-lite"/>
    </source>
</evidence>
<dbReference type="GO" id="GO:0003779">
    <property type="term" value="F:actin binding"/>
    <property type="evidence" value="ECO:0007669"/>
    <property type="project" value="InterPro"/>
</dbReference>
<dbReference type="Pfam" id="PF01213">
    <property type="entry name" value="CAP_N-CM"/>
    <property type="match status" value="1"/>
</dbReference>
<dbReference type="EMBL" id="HBKP01005341">
    <property type="protein sequence ID" value="CAE2207306.1"/>
    <property type="molecule type" value="Transcribed_RNA"/>
</dbReference>
<dbReference type="PROSITE" id="PS01088">
    <property type="entry name" value="CAP_1"/>
    <property type="match status" value="1"/>
</dbReference>
<organism evidence="5">
    <name type="scientific">Vannella robusta</name>
    <dbReference type="NCBI Taxonomy" id="1487602"/>
    <lineage>
        <taxon>Eukaryota</taxon>
        <taxon>Amoebozoa</taxon>
        <taxon>Discosea</taxon>
        <taxon>Flabellinia</taxon>
        <taxon>Vannellidae</taxon>
        <taxon>Vannella</taxon>
    </lineage>
</organism>
<dbReference type="GO" id="GO:0019933">
    <property type="term" value="P:cAMP-mediated signaling"/>
    <property type="evidence" value="ECO:0007669"/>
    <property type="project" value="TreeGrafter"/>
</dbReference>